<dbReference type="GeneTree" id="ENSGT00940000177392"/>
<dbReference type="Pfam" id="PF04824">
    <property type="entry name" value="Rad21_Rec8"/>
    <property type="match status" value="1"/>
</dbReference>
<protein>
    <recommendedName>
        <fullName evidence="1">Rad21/Rec8-like protein C-terminal eukaryotic domain-containing protein</fullName>
    </recommendedName>
</protein>
<proteinExistence type="predicted"/>
<dbReference type="InterPro" id="IPR006909">
    <property type="entry name" value="Rad21/Rec8_C_eu"/>
</dbReference>
<reference evidence="2" key="1">
    <citation type="submission" date="2025-08" db="UniProtKB">
        <authorList>
            <consortium name="Ensembl"/>
        </authorList>
    </citation>
    <scope>IDENTIFICATION</scope>
</reference>
<accession>A0A673Y709</accession>
<evidence type="ECO:0000313" key="2">
    <source>
        <dbReference type="Ensembl" id="ENSSTUP00000030300.1"/>
    </source>
</evidence>
<evidence type="ECO:0000259" key="1">
    <source>
        <dbReference type="Pfam" id="PF04824"/>
    </source>
</evidence>
<dbReference type="Proteomes" id="UP000472277">
    <property type="component" value="Chromosome 28"/>
</dbReference>
<dbReference type="InterPro" id="IPR023093">
    <property type="entry name" value="ScpA-like_C"/>
</dbReference>
<dbReference type="AlphaFoldDB" id="A0A673Y709"/>
<sequence length="110" mass="12556">MCDCVLCYNKLGWDFPCFSDIYPLYNQSVTDLSPINKIQIFLCCSDDIPKQIQSSRSNAMFSLQTLCERNSRSQTSATFFCLLVLKKQQALDLHQSEPYADIIATPGLRF</sequence>
<dbReference type="SUPFAM" id="SSF46785">
    <property type="entry name" value="Winged helix' DNA-binding domain"/>
    <property type="match status" value="1"/>
</dbReference>
<dbReference type="InParanoid" id="A0A673Y709"/>
<feature type="domain" description="Rad21/Rec8-like protein C-terminal eukaryotic" evidence="1">
    <location>
        <begin position="61"/>
        <end position="110"/>
    </location>
</feature>
<name>A0A673Y709_SALTR</name>
<organism evidence="2 3">
    <name type="scientific">Salmo trutta</name>
    <name type="common">Brown trout</name>
    <dbReference type="NCBI Taxonomy" id="8032"/>
    <lineage>
        <taxon>Eukaryota</taxon>
        <taxon>Metazoa</taxon>
        <taxon>Chordata</taxon>
        <taxon>Craniata</taxon>
        <taxon>Vertebrata</taxon>
        <taxon>Euteleostomi</taxon>
        <taxon>Actinopterygii</taxon>
        <taxon>Neopterygii</taxon>
        <taxon>Teleostei</taxon>
        <taxon>Protacanthopterygii</taxon>
        <taxon>Salmoniformes</taxon>
        <taxon>Salmonidae</taxon>
        <taxon>Salmoninae</taxon>
        <taxon>Salmo</taxon>
    </lineage>
</organism>
<keyword evidence="3" id="KW-1185">Reference proteome</keyword>
<evidence type="ECO:0000313" key="3">
    <source>
        <dbReference type="Proteomes" id="UP000472277"/>
    </source>
</evidence>
<dbReference type="InterPro" id="IPR036390">
    <property type="entry name" value="WH_DNA-bd_sf"/>
</dbReference>
<dbReference type="Gene3D" id="1.10.10.580">
    <property type="entry name" value="Structural maintenance of chromosome 1. Chain E"/>
    <property type="match status" value="1"/>
</dbReference>
<reference evidence="2" key="2">
    <citation type="submission" date="2025-09" db="UniProtKB">
        <authorList>
            <consortium name="Ensembl"/>
        </authorList>
    </citation>
    <scope>IDENTIFICATION</scope>
</reference>
<dbReference type="Ensembl" id="ENSSTUT00000031694.1">
    <property type="protein sequence ID" value="ENSSTUP00000030300.1"/>
    <property type="gene ID" value="ENSSTUG00000013089.1"/>
</dbReference>